<dbReference type="InterPro" id="IPR024747">
    <property type="entry name" value="Pyridox_Oxase-rel"/>
</dbReference>
<keyword evidence="4" id="KW-1185">Reference proteome</keyword>
<dbReference type="EMBL" id="ACKP02000050">
    <property type="protein sequence ID" value="EEX76259.1"/>
    <property type="molecule type" value="Genomic_DNA"/>
</dbReference>
<sequence length="160" mass="18475">MFREMRRKNQQMSDEEARDILAAATSGVLALAGENDYPYAVPMSFAYDEEKERLLFHTARVGHKMTSIERCDKASFCIIAEDKVVPHRFLTQYRSVIAFGRLRVLKSDEEKREAAEFLGEAYYPGHPEACDEEIKKHWPAFNMVELKIEHLTGKKGKDFV</sequence>
<dbReference type="Pfam" id="PF12900">
    <property type="entry name" value="Pyridox_ox_2"/>
    <property type="match status" value="1"/>
</dbReference>
<dbReference type="InterPro" id="IPR012349">
    <property type="entry name" value="Split_barrel_FMN-bd"/>
</dbReference>
<dbReference type="STRING" id="546271.Selsp_0287"/>
<proteinExistence type="predicted"/>
<accession>C9LY65</accession>
<dbReference type="RefSeq" id="WP_006193788.1">
    <property type="nucleotide sequence ID" value="NC_015437.1"/>
</dbReference>
<dbReference type="Proteomes" id="UP000003505">
    <property type="component" value="Unassembled WGS sequence"/>
</dbReference>
<dbReference type="Proteomes" id="UP000011124">
    <property type="component" value="Chromosome"/>
</dbReference>
<evidence type="ECO:0000313" key="3">
    <source>
        <dbReference type="Proteomes" id="UP000003505"/>
    </source>
</evidence>
<dbReference type="EMBL" id="CP002637">
    <property type="protein sequence ID" value="AEB99262.1"/>
    <property type="molecule type" value="Genomic_DNA"/>
</dbReference>
<dbReference type="Gene3D" id="2.30.110.10">
    <property type="entry name" value="Electron Transport, Fmn-binding Protein, Chain A"/>
    <property type="match status" value="1"/>
</dbReference>
<evidence type="ECO:0000313" key="2">
    <source>
        <dbReference type="EMBL" id="EEX76259.1"/>
    </source>
</evidence>
<evidence type="ECO:0000313" key="4">
    <source>
        <dbReference type="Proteomes" id="UP000011124"/>
    </source>
</evidence>
<dbReference type="AlphaFoldDB" id="C9LY65"/>
<protein>
    <submittedName>
        <fullName evidence="2">Pyridoxamine 5'-phosphate oxidase family protein</fullName>
    </submittedName>
    <submittedName>
        <fullName evidence="1">Pyridoxamine 5'-phosphate oxidase-related FMN-binding protein</fullName>
    </submittedName>
</protein>
<dbReference type="eggNOG" id="COG3467">
    <property type="taxonomic scope" value="Bacteria"/>
</dbReference>
<dbReference type="HOGENOM" id="CLU_067890_2_2_9"/>
<dbReference type="OrthoDB" id="9794935at2"/>
<dbReference type="PANTHER" id="PTHR34071:SF2">
    <property type="entry name" value="FLAVIN-NUCLEOTIDE-BINDING PROTEIN"/>
    <property type="match status" value="1"/>
</dbReference>
<dbReference type="KEGG" id="ssg:Selsp_0287"/>
<dbReference type="SUPFAM" id="SSF50475">
    <property type="entry name" value="FMN-binding split barrel"/>
    <property type="match status" value="1"/>
</dbReference>
<reference evidence="2 3" key="1">
    <citation type="submission" date="2009-09" db="EMBL/GenBank/DDBJ databases">
        <authorList>
            <person name="Weinstock G."/>
            <person name="Sodergren E."/>
            <person name="Clifton S."/>
            <person name="Fulton L."/>
            <person name="Fulton B."/>
            <person name="Courtney L."/>
            <person name="Fronick C."/>
            <person name="Harrison M."/>
            <person name="Strong C."/>
            <person name="Farmer C."/>
            <person name="Delahaunty K."/>
            <person name="Markovic C."/>
            <person name="Hall O."/>
            <person name="Minx P."/>
            <person name="Tomlinson C."/>
            <person name="Mitreva M."/>
            <person name="Nelson J."/>
            <person name="Hou S."/>
            <person name="Wollam A."/>
            <person name="Pepin K.H."/>
            <person name="Johnson M."/>
            <person name="Bhonagiri V."/>
            <person name="Nash W.E."/>
            <person name="Warren W."/>
            <person name="Chinwalla A."/>
            <person name="Mardis E.R."/>
            <person name="Wilson R.K."/>
        </authorList>
    </citation>
    <scope>NUCLEOTIDE SEQUENCE [LARGE SCALE GENOMIC DNA]</scope>
    <source>
        <strain evidence="2">ATCC 35185</strain>
        <strain evidence="3">ATCC 35185 / DSM 20758 / VPI D19B-28</strain>
    </source>
</reference>
<gene>
    <name evidence="1" type="ordered locus">Selsp_0287</name>
    <name evidence="2" type="ORF">SELSPUOL_02424</name>
</gene>
<name>C9LY65_SELS3</name>
<dbReference type="PANTHER" id="PTHR34071">
    <property type="entry name" value="5-NITROIMIDAZOLE ANTIBIOTICS RESISTANCE PROTEIN, NIMA-FAMILY-RELATED PROTEIN-RELATED"/>
    <property type="match status" value="1"/>
</dbReference>
<evidence type="ECO:0000313" key="1">
    <source>
        <dbReference type="EMBL" id="AEB99262.1"/>
    </source>
</evidence>
<organism evidence="2 3">
    <name type="scientific">Selenomonas sputigena (strain ATCC 35185 / DSM 20758 / CCUG 44933 / VPI D19B-28)</name>
    <dbReference type="NCBI Taxonomy" id="546271"/>
    <lineage>
        <taxon>Bacteria</taxon>
        <taxon>Bacillati</taxon>
        <taxon>Bacillota</taxon>
        <taxon>Negativicutes</taxon>
        <taxon>Selenomonadales</taxon>
        <taxon>Selenomonadaceae</taxon>
        <taxon>Selenomonas</taxon>
    </lineage>
</organism>
<reference evidence="1 4" key="2">
    <citation type="submission" date="2011-04" db="EMBL/GenBank/DDBJ databases">
        <title>The complete genome of Selenomonas sputigena DSM 20758.</title>
        <authorList>
            <consortium name="US DOE Joint Genome Institute (JGI-PGF)"/>
            <person name="Lucas S."/>
            <person name="Copeland A."/>
            <person name="Lapidus A."/>
            <person name="Bruce D."/>
            <person name="Goodwin L."/>
            <person name="Pitluck S."/>
            <person name="Peters L."/>
            <person name="Kyrpides N."/>
            <person name="Mavromatis K."/>
            <person name="Ivanova N."/>
            <person name="Ovchinnikova G."/>
            <person name="Teshima H."/>
            <person name="Detter J.C."/>
            <person name="Tapia R."/>
            <person name="Han C."/>
            <person name="Land M."/>
            <person name="Hauser L."/>
            <person name="Markowitz V."/>
            <person name="Cheng J.-F."/>
            <person name="Hugenholtz P."/>
            <person name="Woyke T."/>
            <person name="Wu D."/>
            <person name="Gronow S."/>
            <person name="Wellnitz S."/>
            <person name="Schneider S."/>
            <person name="Klenk H.-P."/>
            <person name="Eisen J.A."/>
        </authorList>
    </citation>
    <scope>NUCLEOTIDE SEQUENCE [LARGE SCALE GENOMIC DNA]</scope>
    <source>
        <strain evidence="1">ATCC 35185</strain>
        <strain evidence="4">ATCC 35185 / DSM 20758 / VPI D19B-28</strain>
    </source>
</reference>